<proteinExistence type="predicted"/>
<dbReference type="OrthoDB" id="5646650at2"/>
<keyword evidence="2" id="KW-1185">Reference proteome</keyword>
<dbReference type="AlphaFoldDB" id="A0A0W0VH15"/>
<dbReference type="EMBL" id="LNYH01000112">
    <property type="protein sequence ID" value="KTD19391.1"/>
    <property type="molecule type" value="Genomic_DNA"/>
</dbReference>
<protein>
    <submittedName>
        <fullName evidence="1">Uncharacterized protein</fullName>
    </submittedName>
</protein>
<dbReference type="Proteomes" id="UP000054761">
    <property type="component" value="Unassembled WGS sequence"/>
</dbReference>
<name>A0A0W0VH15_9GAMM</name>
<dbReference type="STRING" id="454.Lisr_1953"/>
<comment type="caution">
    <text evidence="1">The sequence shown here is derived from an EMBL/GenBank/DDBJ whole genome shotgun (WGS) entry which is preliminary data.</text>
</comment>
<reference evidence="1 2" key="1">
    <citation type="submission" date="2015-11" db="EMBL/GenBank/DDBJ databases">
        <title>Genomic analysis of 38 Legionella species identifies large and diverse effector repertoires.</title>
        <authorList>
            <person name="Burstein D."/>
            <person name="Amaro F."/>
            <person name="Zusman T."/>
            <person name="Lifshitz Z."/>
            <person name="Cohen O."/>
            <person name="Gilbert J.A."/>
            <person name="Pupko T."/>
            <person name="Shuman H.A."/>
            <person name="Segal G."/>
        </authorList>
    </citation>
    <scope>NUCLEOTIDE SEQUENCE [LARGE SCALE GENOMIC DNA]</scope>
    <source>
        <strain evidence="1 2">Bercovier 4</strain>
    </source>
</reference>
<gene>
    <name evidence="1" type="ORF">Lisr_1953</name>
</gene>
<dbReference type="PATRIC" id="fig|454.4.peg.2129"/>
<accession>A0A0W0VH15</accession>
<evidence type="ECO:0000313" key="1">
    <source>
        <dbReference type="EMBL" id="KTD19391.1"/>
    </source>
</evidence>
<sequence>MRTTTWKLNNYLLALKQVSKKDTIRPFDKHSHVQVELGHEANHLSLPELSPEQYIPPSLKIINQFYQILQPVLLELEETDEFDWDAGYGNLSAKDIAKAYLYSAFNNIIQKKELSAIKKKMDCQEFFHDLCDALVEGKSAEEVLEHVAHRHYISKTFDILIDSLSIDYPSKAALIVYFKNKQLFNMAYKTSLFEAEDIEQALTLRLQKVLLNAIHYVKLRKSLKKNDICPLPDKNIIETTNDLTKILDYYDSLMDVLLKLDSESIKRNVINEIGASAFFKKLIPDEWNSSSKSVISCIKNIQLAIESANKHLLSQHKRKLWLVHYEKSQEKPKNI</sequence>
<dbReference type="RefSeq" id="WP_058502277.1">
    <property type="nucleotide sequence ID" value="NZ_CAAAJA010000021.1"/>
</dbReference>
<organism evidence="1 2">
    <name type="scientific">Legionella israelensis</name>
    <dbReference type="NCBI Taxonomy" id="454"/>
    <lineage>
        <taxon>Bacteria</taxon>
        <taxon>Pseudomonadati</taxon>
        <taxon>Pseudomonadota</taxon>
        <taxon>Gammaproteobacteria</taxon>
        <taxon>Legionellales</taxon>
        <taxon>Legionellaceae</taxon>
        <taxon>Legionella</taxon>
    </lineage>
</organism>
<evidence type="ECO:0000313" key="2">
    <source>
        <dbReference type="Proteomes" id="UP000054761"/>
    </source>
</evidence>